<sequence>MAAGEGPGREGSGGARAEAEGAGGWEREQHPAPGAPPPPQQQQQPCSLDHGNGLGQQQQQPQQPARRDCQPSAPAATSGRCGKGPSACPLAPSPSQHDCPIGAAPDTAGPGCRPRHRAFAALLLLLAAAAGPSAVYGGVQTGSDFPFEGCVQDVRNSPYYATLYSYRESRGTNTSTACIQIRTLSTCTPGKYRCCNTSINKVKVFTAAEATCVGLDGHLAAIGSVEEFNFLAENILAAAPIAAGGTINSWFGLTIRTDMTGAIPGYNTDGSRISYIPTDFQYDRTRAAVRYYMMACSAASRTCGWRYSPGGASDVQPSYVCEFPAAP</sequence>
<evidence type="ECO:0000259" key="2">
    <source>
        <dbReference type="Pfam" id="PF12499"/>
    </source>
</evidence>
<feature type="region of interest" description="Disordered" evidence="1">
    <location>
        <begin position="1"/>
        <end position="102"/>
    </location>
</feature>
<protein>
    <recommendedName>
        <fullName evidence="2">Pherophorin domain-containing protein</fullName>
    </recommendedName>
</protein>
<name>A0A2J7ZWJ4_9CHLO</name>
<comment type="caution">
    <text evidence="3">The sequence shown here is derived from an EMBL/GenBank/DDBJ whole genome shotgun (WGS) entry which is preliminary data.</text>
</comment>
<dbReference type="CDD" id="cd00037">
    <property type="entry name" value="CLECT"/>
    <property type="match status" value="1"/>
</dbReference>
<evidence type="ECO:0000256" key="1">
    <source>
        <dbReference type="SAM" id="MobiDB-lite"/>
    </source>
</evidence>
<dbReference type="EMBL" id="PGGS01000371">
    <property type="protein sequence ID" value="PNH04647.1"/>
    <property type="molecule type" value="Genomic_DNA"/>
</dbReference>
<evidence type="ECO:0000313" key="3">
    <source>
        <dbReference type="EMBL" id="PNH04647.1"/>
    </source>
</evidence>
<dbReference type="OrthoDB" id="6133475at2759"/>
<dbReference type="SUPFAM" id="SSF56436">
    <property type="entry name" value="C-type lectin-like"/>
    <property type="match status" value="1"/>
</dbReference>
<dbReference type="AlphaFoldDB" id="A0A2J7ZWJ4"/>
<keyword evidence="4" id="KW-1185">Reference proteome</keyword>
<evidence type="ECO:0000313" key="4">
    <source>
        <dbReference type="Proteomes" id="UP000236333"/>
    </source>
</evidence>
<dbReference type="Pfam" id="PF12499">
    <property type="entry name" value="DUF3707"/>
    <property type="match status" value="1"/>
</dbReference>
<accession>A0A2J7ZWJ4</accession>
<proteinExistence type="predicted"/>
<organism evidence="3 4">
    <name type="scientific">Tetrabaena socialis</name>
    <dbReference type="NCBI Taxonomy" id="47790"/>
    <lineage>
        <taxon>Eukaryota</taxon>
        <taxon>Viridiplantae</taxon>
        <taxon>Chlorophyta</taxon>
        <taxon>core chlorophytes</taxon>
        <taxon>Chlorophyceae</taxon>
        <taxon>CS clade</taxon>
        <taxon>Chlamydomonadales</taxon>
        <taxon>Tetrabaenaceae</taxon>
        <taxon>Tetrabaena</taxon>
    </lineage>
</organism>
<feature type="domain" description="Pherophorin" evidence="2">
    <location>
        <begin position="145"/>
        <end position="210"/>
    </location>
</feature>
<dbReference type="InterPro" id="IPR016187">
    <property type="entry name" value="CTDL_fold"/>
</dbReference>
<reference evidence="3 4" key="1">
    <citation type="journal article" date="2017" name="Mol. Biol. Evol.">
        <title>The 4-celled Tetrabaena socialis nuclear genome reveals the essential components for genetic control of cell number at the origin of multicellularity in the volvocine lineage.</title>
        <authorList>
            <person name="Featherston J."/>
            <person name="Arakaki Y."/>
            <person name="Hanschen E.R."/>
            <person name="Ferris P.J."/>
            <person name="Michod R.E."/>
            <person name="Olson B.J.S.C."/>
            <person name="Nozaki H."/>
            <person name="Durand P.M."/>
        </authorList>
    </citation>
    <scope>NUCLEOTIDE SEQUENCE [LARGE SCALE GENOMIC DNA]</scope>
    <source>
        <strain evidence="3 4">NIES-571</strain>
    </source>
</reference>
<dbReference type="InterPro" id="IPR016186">
    <property type="entry name" value="C-type_lectin-like/link_sf"/>
</dbReference>
<dbReference type="Proteomes" id="UP000236333">
    <property type="component" value="Unassembled WGS sequence"/>
</dbReference>
<dbReference type="Gene3D" id="3.10.100.10">
    <property type="entry name" value="Mannose-Binding Protein A, subunit A"/>
    <property type="match status" value="1"/>
</dbReference>
<feature type="compositionally biased region" description="Gly residues" evidence="1">
    <location>
        <begin position="1"/>
        <end position="14"/>
    </location>
</feature>
<dbReference type="InterPro" id="IPR024616">
    <property type="entry name" value="Pherophorin"/>
</dbReference>
<gene>
    <name evidence="3" type="ORF">TSOC_009167</name>
</gene>